<evidence type="ECO:0000256" key="1">
    <source>
        <dbReference type="SAM" id="MobiDB-lite"/>
    </source>
</evidence>
<accession>A0A4S4MUD2</accession>
<feature type="compositionally biased region" description="Low complexity" evidence="1">
    <location>
        <begin position="77"/>
        <end position="88"/>
    </location>
</feature>
<feature type="region of interest" description="Disordered" evidence="1">
    <location>
        <begin position="312"/>
        <end position="406"/>
    </location>
</feature>
<dbReference type="OrthoDB" id="3070411at2759"/>
<feature type="region of interest" description="Disordered" evidence="1">
    <location>
        <begin position="173"/>
        <end position="284"/>
    </location>
</feature>
<dbReference type="AlphaFoldDB" id="A0A4S4MUD2"/>
<proteinExistence type="predicted"/>
<sequence>MILCSSSHSHTPGSIFPDIPSRHSFIAPPDGRPDFMRRHTTAHVPPTSPRRESRPLRSSPLAGPSLALDSDGLLKPGSGSEESCSSESGESRYRPSRISSTPNIPSMLTVFEAAAQFPTDGLPSSGSDSIGSPVSILLSPPPESPVPVLLPATPEPSKQSRRISWGIARITSLPSVPSKPASILSRSSSKGSVTSTGSHKVSVSPPVPNIPIWALPSHTESHRAPSSATSSSTRTRPKSTLAPNGYTHVLRPSTAPELGMTSKASKRRSALAGPPSTSRDPELNWLTQAAPPRFSRMSLKAEGVVMPVSAKDTKLANRRSTASTLSPVSPTYGSPSRERQREAMPSRTPSRSSLISTTSALSQDSILRSPPYPRFASSSRSGSYSSIESTLSLSPSTPELTVSRSPSLISEDGVDEFGMSAGYLEQQASKGETVSVQANAADAAQLETSALTREKAEAAVESTATVTTPEEPAPGGAKVQRGKGTLKRVWRRVVRSVKG</sequence>
<feature type="region of interest" description="Disordered" evidence="1">
    <location>
        <begin position="1"/>
        <end position="104"/>
    </location>
</feature>
<feature type="compositionally biased region" description="Polar residues" evidence="1">
    <location>
        <begin position="1"/>
        <end position="12"/>
    </location>
</feature>
<dbReference type="Proteomes" id="UP000308730">
    <property type="component" value="Unassembled WGS sequence"/>
</dbReference>
<comment type="caution">
    <text evidence="2">The sequence shown here is derived from an EMBL/GenBank/DDBJ whole genome shotgun (WGS) entry which is preliminary data.</text>
</comment>
<gene>
    <name evidence="2" type="ORF">EUX98_g5032</name>
</gene>
<organism evidence="2 3">
    <name type="scientific">Antrodiella citrinella</name>
    <dbReference type="NCBI Taxonomy" id="2447956"/>
    <lineage>
        <taxon>Eukaryota</taxon>
        <taxon>Fungi</taxon>
        <taxon>Dikarya</taxon>
        <taxon>Basidiomycota</taxon>
        <taxon>Agaricomycotina</taxon>
        <taxon>Agaricomycetes</taxon>
        <taxon>Polyporales</taxon>
        <taxon>Steccherinaceae</taxon>
        <taxon>Antrodiella</taxon>
    </lineage>
</organism>
<feature type="compositionally biased region" description="Polar residues" evidence="1">
    <location>
        <begin position="347"/>
        <end position="366"/>
    </location>
</feature>
<evidence type="ECO:0000313" key="2">
    <source>
        <dbReference type="EMBL" id="THH29157.1"/>
    </source>
</evidence>
<dbReference type="EMBL" id="SGPM01000137">
    <property type="protein sequence ID" value="THH29157.1"/>
    <property type="molecule type" value="Genomic_DNA"/>
</dbReference>
<feature type="region of interest" description="Disordered" evidence="1">
    <location>
        <begin position="118"/>
        <end position="161"/>
    </location>
</feature>
<protein>
    <submittedName>
        <fullName evidence="2">Uncharacterized protein</fullName>
    </submittedName>
</protein>
<feature type="compositionally biased region" description="Low complexity" evidence="1">
    <location>
        <begin position="461"/>
        <end position="474"/>
    </location>
</feature>
<feature type="compositionally biased region" description="Polar residues" evidence="1">
    <location>
        <begin position="318"/>
        <end position="334"/>
    </location>
</feature>
<feature type="compositionally biased region" description="Low complexity" evidence="1">
    <location>
        <begin position="224"/>
        <end position="240"/>
    </location>
</feature>
<keyword evidence="3" id="KW-1185">Reference proteome</keyword>
<feature type="region of interest" description="Disordered" evidence="1">
    <location>
        <begin position="461"/>
        <end position="484"/>
    </location>
</feature>
<feature type="compositionally biased region" description="Low complexity" evidence="1">
    <location>
        <begin position="185"/>
        <end position="204"/>
    </location>
</feature>
<feature type="compositionally biased region" description="Low complexity" evidence="1">
    <location>
        <begin position="123"/>
        <end position="138"/>
    </location>
</feature>
<evidence type="ECO:0000313" key="3">
    <source>
        <dbReference type="Proteomes" id="UP000308730"/>
    </source>
</evidence>
<feature type="compositionally biased region" description="Low complexity" evidence="1">
    <location>
        <begin position="377"/>
        <end position="403"/>
    </location>
</feature>
<name>A0A4S4MUD2_9APHY</name>
<reference evidence="2 3" key="1">
    <citation type="submission" date="2019-02" db="EMBL/GenBank/DDBJ databases">
        <title>Genome sequencing of the rare red list fungi Antrodiella citrinella (Flaviporus citrinellus).</title>
        <authorList>
            <person name="Buettner E."/>
            <person name="Kellner H."/>
        </authorList>
    </citation>
    <scope>NUCLEOTIDE SEQUENCE [LARGE SCALE GENOMIC DNA]</scope>
    <source>
        <strain evidence="2 3">DSM 108506</strain>
    </source>
</reference>